<gene>
    <name evidence="1" type="ORF">PENSOL_c015G12018</name>
</gene>
<protein>
    <submittedName>
        <fullName evidence="1">Uncharacterized protein</fullName>
    </submittedName>
</protein>
<organism evidence="1 2">
    <name type="scientific">Penicillium solitum</name>
    <dbReference type="NCBI Taxonomy" id="60172"/>
    <lineage>
        <taxon>Eukaryota</taxon>
        <taxon>Fungi</taxon>
        <taxon>Dikarya</taxon>
        <taxon>Ascomycota</taxon>
        <taxon>Pezizomycotina</taxon>
        <taxon>Eurotiomycetes</taxon>
        <taxon>Eurotiomycetidae</taxon>
        <taxon>Eurotiales</taxon>
        <taxon>Aspergillaceae</taxon>
        <taxon>Penicillium</taxon>
    </lineage>
</organism>
<name>A0A1V6R5D1_9EURO</name>
<dbReference type="AlphaFoldDB" id="A0A1V6R5D1"/>
<dbReference type="Proteomes" id="UP000191612">
    <property type="component" value="Unassembled WGS sequence"/>
</dbReference>
<sequence length="54" mass="5853">MAREAREPELNTDRPLAPFLALDNLPDVAVVAVVAVAAATPQRTVRSSWFAANY</sequence>
<evidence type="ECO:0000313" key="1">
    <source>
        <dbReference type="EMBL" id="OQD96724.1"/>
    </source>
</evidence>
<evidence type="ECO:0000313" key="2">
    <source>
        <dbReference type="Proteomes" id="UP000191612"/>
    </source>
</evidence>
<dbReference type="EMBL" id="MDYO01000015">
    <property type="protein sequence ID" value="OQD96724.1"/>
    <property type="molecule type" value="Genomic_DNA"/>
</dbReference>
<reference evidence="2" key="1">
    <citation type="journal article" date="2017" name="Nat. Microbiol.">
        <title>Global analysis of biosynthetic gene clusters reveals vast potential of secondary metabolite production in Penicillium species.</title>
        <authorList>
            <person name="Nielsen J.C."/>
            <person name="Grijseels S."/>
            <person name="Prigent S."/>
            <person name="Ji B."/>
            <person name="Dainat J."/>
            <person name="Nielsen K.F."/>
            <person name="Frisvad J.C."/>
            <person name="Workman M."/>
            <person name="Nielsen J."/>
        </authorList>
    </citation>
    <scope>NUCLEOTIDE SEQUENCE [LARGE SCALE GENOMIC DNA]</scope>
    <source>
        <strain evidence="2">IBT 29525</strain>
    </source>
</reference>
<accession>A0A1V6R5D1</accession>
<comment type="caution">
    <text evidence="1">The sequence shown here is derived from an EMBL/GenBank/DDBJ whole genome shotgun (WGS) entry which is preliminary data.</text>
</comment>
<proteinExistence type="predicted"/>
<keyword evidence="2" id="KW-1185">Reference proteome</keyword>